<accession>A0A3B1B0K7</accession>
<dbReference type="Gene3D" id="1.10.10.10">
    <property type="entry name" value="Winged helix-like DNA-binding domain superfamily/Winged helix DNA-binding domain"/>
    <property type="match status" value="1"/>
</dbReference>
<reference evidence="1" key="1">
    <citation type="submission" date="2018-06" db="EMBL/GenBank/DDBJ databases">
        <authorList>
            <person name="Zhirakovskaya E."/>
        </authorList>
    </citation>
    <scope>NUCLEOTIDE SEQUENCE</scope>
</reference>
<dbReference type="AlphaFoldDB" id="A0A3B1B0K7"/>
<dbReference type="GO" id="GO:0006313">
    <property type="term" value="P:DNA transposition"/>
    <property type="evidence" value="ECO:0007669"/>
    <property type="project" value="InterPro"/>
</dbReference>
<dbReference type="InterPro" id="IPR002514">
    <property type="entry name" value="Transposase_8"/>
</dbReference>
<evidence type="ECO:0000313" key="1">
    <source>
        <dbReference type="EMBL" id="VAX03840.1"/>
    </source>
</evidence>
<feature type="non-terminal residue" evidence="1">
    <location>
        <position position="1"/>
    </location>
</feature>
<dbReference type="InterPro" id="IPR036388">
    <property type="entry name" value="WH-like_DNA-bd_sf"/>
</dbReference>
<sequence>KRRRAKTLSTGNAKLDPRGGRKISYQQLRWIDLRERRFKMTKRKNHSPDFKAKVALEAIREEMTMAELSKKYGVHPTQIGTWKRAAIENMATAFAKRGHPERVDEAQIEKLHSKIGQLVVERDFLANASVQLLGTRGRKW</sequence>
<dbReference type="InterPro" id="IPR010921">
    <property type="entry name" value="Trp_repressor/repl_initiator"/>
</dbReference>
<dbReference type="GO" id="GO:0004803">
    <property type="term" value="F:transposase activity"/>
    <property type="evidence" value="ECO:0007669"/>
    <property type="project" value="InterPro"/>
</dbReference>
<protein>
    <submittedName>
        <fullName evidence="1">Mobile element protein</fullName>
    </submittedName>
</protein>
<proteinExistence type="predicted"/>
<dbReference type="EMBL" id="UOFW01000064">
    <property type="protein sequence ID" value="VAX03840.1"/>
    <property type="molecule type" value="Genomic_DNA"/>
</dbReference>
<name>A0A3B1B0K7_9ZZZZ</name>
<organism evidence="1">
    <name type="scientific">hydrothermal vent metagenome</name>
    <dbReference type="NCBI Taxonomy" id="652676"/>
    <lineage>
        <taxon>unclassified sequences</taxon>
        <taxon>metagenomes</taxon>
        <taxon>ecological metagenomes</taxon>
    </lineage>
</organism>
<gene>
    <name evidence="1" type="ORF">MNBD_ALPHA03-411</name>
</gene>
<dbReference type="Pfam" id="PF01527">
    <property type="entry name" value="HTH_Tnp_1"/>
    <property type="match status" value="1"/>
</dbReference>
<dbReference type="SUPFAM" id="SSF48295">
    <property type="entry name" value="TrpR-like"/>
    <property type="match status" value="1"/>
</dbReference>
<dbReference type="GO" id="GO:0043565">
    <property type="term" value="F:sequence-specific DNA binding"/>
    <property type="evidence" value="ECO:0007669"/>
    <property type="project" value="InterPro"/>
</dbReference>